<dbReference type="AlphaFoldDB" id="A0A3E1Y5G6"/>
<evidence type="ECO:0000313" key="2">
    <source>
        <dbReference type="EMBL" id="RFS19971.1"/>
    </source>
</evidence>
<gene>
    <name evidence="2" type="ORF">DVR12_19785</name>
</gene>
<dbReference type="OrthoDB" id="9801766at2"/>
<feature type="active site" description="Proton acceptor" evidence="1">
    <location>
        <position position="186"/>
    </location>
</feature>
<comment type="caution">
    <text evidence="2">The sequence shown here is derived from an EMBL/GenBank/DDBJ whole genome shotgun (WGS) entry which is preliminary data.</text>
</comment>
<proteinExistence type="predicted"/>
<reference evidence="2 3" key="1">
    <citation type="submission" date="2018-07" db="EMBL/GenBank/DDBJ databases">
        <title>Chitinophaga K2CV101002-2 sp. nov., isolated from a monsoon evergreen broad-leaved forest soil.</title>
        <authorList>
            <person name="Lv Y."/>
        </authorList>
    </citation>
    <scope>NUCLEOTIDE SEQUENCE [LARGE SCALE GENOMIC DNA]</scope>
    <source>
        <strain evidence="2 3">GDMCC 1.1288</strain>
    </source>
</reference>
<dbReference type="PANTHER" id="PTHR38474:SF1">
    <property type="entry name" value="SLR0299 PROTEIN"/>
    <property type="match status" value="1"/>
</dbReference>
<dbReference type="RefSeq" id="WP_116977532.1">
    <property type="nucleotide sequence ID" value="NZ_QPMM01000011.1"/>
</dbReference>
<dbReference type="PIRSF" id="PIRSF000440">
    <property type="entry name" value="CAT"/>
    <property type="match status" value="1"/>
</dbReference>
<dbReference type="Gene3D" id="3.30.559.10">
    <property type="entry name" value="Chloramphenicol acetyltransferase-like domain"/>
    <property type="match status" value="1"/>
</dbReference>
<dbReference type="InterPro" id="IPR023213">
    <property type="entry name" value="CAT-like_dom_sf"/>
</dbReference>
<dbReference type="EMBL" id="QPMM01000011">
    <property type="protein sequence ID" value="RFS19971.1"/>
    <property type="molecule type" value="Genomic_DNA"/>
</dbReference>
<name>A0A3E1Y5G6_9BACT</name>
<sequence length="210" mass="23958">MKQLLDLETWARKDHFEFFSRFEEPFFGVCVDIDCTKAWEQAKAMDVSFFLLYLHRSLAAVNETGPFHYRINDGQVWVYDTVNASPTINRPDGTFGFAYIDWYPDFATFSAKGGEEIERVRNSKGLKPAISGENVVHYSALPWIDFTSISHARAFSFPDSCPKISFGKMTESHGKKSLPMSVHVHHALMDGFHVGAYIDSFQQKMNDPLL</sequence>
<protein>
    <submittedName>
        <fullName evidence="2">Chloramphenicol acetyltransferase</fullName>
    </submittedName>
</protein>
<keyword evidence="2" id="KW-0808">Transferase</keyword>
<dbReference type="GO" id="GO:0008811">
    <property type="term" value="F:chloramphenicol O-acetyltransferase activity"/>
    <property type="evidence" value="ECO:0007669"/>
    <property type="project" value="InterPro"/>
</dbReference>
<dbReference type="InterPro" id="IPR001707">
    <property type="entry name" value="Cmp_AcTrfase"/>
</dbReference>
<accession>A0A3E1Y5G6</accession>
<dbReference type="Pfam" id="PF00302">
    <property type="entry name" value="CAT"/>
    <property type="match status" value="1"/>
</dbReference>
<dbReference type="Proteomes" id="UP000260644">
    <property type="component" value="Unassembled WGS sequence"/>
</dbReference>
<dbReference type="SUPFAM" id="SSF52777">
    <property type="entry name" value="CoA-dependent acyltransferases"/>
    <property type="match status" value="1"/>
</dbReference>
<dbReference type="PANTHER" id="PTHR38474">
    <property type="entry name" value="SLR0299 PROTEIN"/>
    <property type="match status" value="1"/>
</dbReference>
<evidence type="ECO:0000256" key="1">
    <source>
        <dbReference type="PIRSR" id="PIRSR000440-1"/>
    </source>
</evidence>
<organism evidence="2 3">
    <name type="scientific">Chitinophaga silvatica</name>
    <dbReference type="NCBI Taxonomy" id="2282649"/>
    <lineage>
        <taxon>Bacteria</taxon>
        <taxon>Pseudomonadati</taxon>
        <taxon>Bacteroidota</taxon>
        <taxon>Chitinophagia</taxon>
        <taxon>Chitinophagales</taxon>
        <taxon>Chitinophagaceae</taxon>
        <taxon>Chitinophaga</taxon>
    </lineage>
</organism>
<evidence type="ECO:0000313" key="3">
    <source>
        <dbReference type="Proteomes" id="UP000260644"/>
    </source>
</evidence>
<dbReference type="SMART" id="SM01059">
    <property type="entry name" value="CAT"/>
    <property type="match status" value="1"/>
</dbReference>
<keyword evidence="3" id="KW-1185">Reference proteome</keyword>